<organism evidence="2 3">
    <name type="scientific">Pleurodeles waltl</name>
    <name type="common">Iberian ribbed newt</name>
    <dbReference type="NCBI Taxonomy" id="8319"/>
    <lineage>
        <taxon>Eukaryota</taxon>
        <taxon>Metazoa</taxon>
        <taxon>Chordata</taxon>
        <taxon>Craniata</taxon>
        <taxon>Vertebrata</taxon>
        <taxon>Euteleostomi</taxon>
        <taxon>Amphibia</taxon>
        <taxon>Batrachia</taxon>
        <taxon>Caudata</taxon>
        <taxon>Salamandroidea</taxon>
        <taxon>Salamandridae</taxon>
        <taxon>Pleurodelinae</taxon>
        <taxon>Pleurodeles</taxon>
    </lineage>
</organism>
<comment type="caution">
    <text evidence="2">The sequence shown here is derived from an EMBL/GenBank/DDBJ whole genome shotgun (WGS) entry which is preliminary data.</text>
</comment>
<name>A0AAV7SBK4_PLEWA</name>
<evidence type="ECO:0000256" key="1">
    <source>
        <dbReference type="SAM" id="MobiDB-lite"/>
    </source>
</evidence>
<dbReference type="AlphaFoldDB" id="A0AAV7SBK4"/>
<sequence>MNPLMFRILAVAYPELDGHLRASQQPQGALSRGGAVPPEQEGAASHMALEGDTTDSKFISGMEGEGSSTAGTGAETSDTDSSSDGSSFAVADPSVPTASTGTAATPPTSTASPAAPKRVPPGSSPRRVGISFAPGTSAPAPVSPAALSEEATDLLRSHTVGQSTILNAIQAVGRQLQ</sequence>
<evidence type="ECO:0000313" key="2">
    <source>
        <dbReference type="EMBL" id="KAJ1162166.1"/>
    </source>
</evidence>
<accession>A0AAV7SBK4</accession>
<proteinExistence type="predicted"/>
<dbReference type="Proteomes" id="UP001066276">
    <property type="component" value="Chromosome 4_2"/>
</dbReference>
<feature type="compositionally biased region" description="Low complexity" evidence="1">
    <location>
        <begin position="71"/>
        <end position="116"/>
    </location>
</feature>
<dbReference type="EMBL" id="JANPWB010000008">
    <property type="protein sequence ID" value="KAJ1162166.1"/>
    <property type="molecule type" value="Genomic_DNA"/>
</dbReference>
<reference evidence="2" key="1">
    <citation type="journal article" date="2022" name="bioRxiv">
        <title>Sequencing and chromosome-scale assembly of the giantPleurodeles waltlgenome.</title>
        <authorList>
            <person name="Brown T."/>
            <person name="Elewa A."/>
            <person name="Iarovenko S."/>
            <person name="Subramanian E."/>
            <person name="Araus A.J."/>
            <person name="Petzold A."/>
            <person name="Susuki M."/>
            <person name="Suzuki K.-i.T."/>
            <person name="Hayashi T."/>
            <person name="Toyoda A."/>
            <person name="Oliveira C."/>
            <person name="Osipova E."/>
            <person name="Leigh N.D."/>
            <person name="Simon A."/>
            <person name="Yun M.H."/>
        </authorList>
    </citation>
    <scope>NUCLEOTIDE SEQUENCE</scope>
    <source>
        <strain evidence="2">20211129_DDA</strain>
        <tissue evidence="2">Liver</tissue>
    </source>
</reference>
<feature type="region of interest" description="Disordered" evidence="1">
    <location>
        <begin position="22"/>
        <end position="146"/>
    </location>
</feature>
<feature type="compositionally biased region" description="Low complexity" evidence="1">
    <location>
        <begin position="133"/>
        <end position="146"/>
    </location>
</feature>
<evidence type="ECO:0000313" key="3">
    <source>
        <dbReference type="Proteomes" id="UP001066276"/>
    </source>
</evidence>
<keyword evidence="3" id="KW-1185">Reference proteome</keyword>
<protein>
    <submittedName>
        <fullName evidence="2">Uncharacterized protein</fullName>
    </submittedName>
</protein>
<gene>
    <name evidence="2" type="ORF">NDU88_002641</name>
</gene>